<protein>
    <recommendedName>
        <fullName evidence="3">HTH HARE-type domain-containing protein</fullName>
    </recommendedName>
</protein>
<dbReference type="Proteomes" id="UP000178149">
    <property type="component" value="Unassembled WGS sequence"/>
</dbReference>
<dbReference type="EMBL" id="MFMV01000052">
    <property type="protein sequence ID" value="OGG95653.1"/>
    <property type="molecule type" value="Genomic_DNA"/>
</dbReference>
<organism evidence="1 2">
    <name type="scientific">Candidatus Kuenenbacteria bacterium RBG_16_41_7</name>
    <dbReference type="NCBI Taxonomy" id="1798560"/>
    <lineage>
        <taxon>Bacteria</taxon>
        <taxon>Candidatus Kueneniibacteriota</taxon>
    </lineage>
</organism>
<gene>
    <name evidence="1" type="ORF">A2V95_00945</name>
</gene>
<evidence type="ECO:0000313" key="2">
    <source>
        <dbReference type="Proteomes" id="UP000178149"/>
    </source>
</evidence>
<evidence type="ECO:0008006" key="3">
    <source>
        <dbReference type="Google" id="ProtNLM"/>
    </source>
</evidence>
<evidence type="ECO:0000313" key="1">
    <source>
        <dbReference type="EMBL" id="OGG95653.1"/>
    </source>
</evidence>
<sequence>MKQHEAVIKIMEESGGFATLGFLNQNVFKIKKCDWKTKTPFASIRRIVQDERFFFKIKPGLWALKSYKNKLPLEIFPTNIVSKNEQEEFNHSYYQGLLVEIGKLKKYEAFIPSQDKNKKFLGKTLGEVSSQENYYQFGYDHIIRKAKTINVCWFNVRKMPSVLFEVEHSADIQNSLLKFVELQDFNTNFFIVADKVRKNEYIGKLSLSAFVPIKSRVQFMDYDKLSEWHTKTFEIVSLENNFNIQI</sequence>
<name>A0A1F6GC05_9BACT</name>
<accession>A0A1F6GC05</accession>
<comment type="caution">
    <text evidence="1">The sequence shown here is derived from an EMBL/GenBank/DDBJ whole genome shotgun (WGS) entry which is preliminary data.</text>
</comment>
<proteinExistence type="predicted"/>
<dbReference type="AlphaFoldDB" id="A0A1F6GC05"/>
<reference evidence="1 2" key="1">
    <citation type="journal article" date="2016" name="Nat. Commun.">
        <title>Thousands of microbial genomes shed light on interconnected biogeochemical processes in an aquifer system.</title>
        <authorList>
            <person name="Anantharaman K."/>
            <person name="Brown C.T."/>
            <person name="Hug L.A."/>
            <person name="Sharon I."/>
            <person name="Castelle C.J."/>
            <person name="Probst A.J."/>
            <person name="Thomas B.C."/>
            <person name="Singh A."/>
            <person name="Wilkins M.J."/>
            <person name="Karaoz U."/>
            <person name="Brodie E.L."/>
            <person name="Williams K.H."/>
            <person name="Hubbard S.S."/>
            <person name="Banfield J.F."/>
        </authorList>
    </citation>
    <scope>NUCLEOTIDE SEQUENCE [LARGE SCALE GENOMIC DNA]</scope>
</reference>